<gene>
    <name evidence="5" type="ORF">CR103_21285</name>
</gene>
<dbReference type="PANTHER" id="PTHR30349">
    <property type="entry name" value="PHAGE INTEGRASE-RELATED"/>
    <property type="match status" value="1"/>
</dbReference>
<dbReference type="PANTHER" id="PTHR30349:SF94">
    <property type="entry name" value="INTEGRASE_RECOMBINASE HI_1414-RELATED"/>
    <property type="match status" value="1"/>
</dbReference>
<feature type="domain" description="Tyr recombinase" evidence="4">
    <location>
        <begin position="158"/>
        <end position="321"/>
    </location>
</feature>
<dbReference type="InterPro" id="IPR002104">
    <property type="entry name" value="Integrase_catalytic"/>
</dbReference>
<evidence type="ECO:0000259" key="4">
    <source>
        <dbReference type="PROSITE" id="PS51898"/>
    </source>
</evidence>
<dbReference type="InterPro" id="IPR011010">
    <property type="entry name" value="DNA_brk_join_enz"/>
</dbReference>
<accession>A0A2G8SVM9</accession>
<reference evidence="5 6" key="1">
    <citation type="submission" date="2017-10" db="EMBL/GenBank/DDBJ databases">
        <title>Massilia psychrophilum sp. nov., a novel purple-pigmented bacterium isolated from Tianshan glacier, Xinjiang Municipality, China.</title>
        <authorList>
            <person name="Wang H."/>
        </authorList>
    </citation>
    <scope>NUCLEOTIDE SEQUENCE [LARGE SCALE GENOMIC DNA]</scope>
    <source>
        <strain evidence="5 6">JCM 30813</strain>
    </source>
</reference>
<dbReference type="Proteomes" id="UP000228593">
    <property type="component" value="Unassembled WGS sequence"/>
</dbReference>
<dbReference type="AlphaFoldDB" id="A0A2G8SVM9"/>
<keyword evidence="3" id="KW-0233">DNA recombination</keyword>
<dbReference type="CDD" id="cd00796">
    <property type="entry name" value="INT_Rci_Hp1_C"/>
    <property type="match status" value="1"/>
</dbReference>
<dbReference type="GO" id="GO:0015074">
    <property type="term" value="P:DNA integration"/>
    <property type="evidence" value="ECO:0007669"/>
    <property type="project" value="UniProtKB-KW"/>
</dbReference>
<keyword evidence="1" id="KW-0229">DNA integration</keyword>
<dbReference type="InterPro" id="IPR013762">
    <property type="entry name" value="Integrase-like_cat_sf"/>
</dbReference>
<evidence type="ECO:0000313" key="6">
    <source>
        <dbReference type="Proteomes" id="UP000228593"/>
    </source>
</evidence>
<dbReference type="GO" id="GO:0006310">
    <property type="term" value="P:DNA recombination"/>
    <property type="evidence" value="ECO:0007669"/>
    <property type="project" value="UniProtKB-KW"/>
</dbReference>
<dbReference type="InterPro" id="IPR010998">
    <property type="entry name" value="Integrase_recombinase_N"/>
</dbReference>
<dbReference type="InterPro" id="IPR050090">
    <property type="entry name" value="Tyrosine_recombinase_XerCD"/>
</dbReference>
<keyword evidence="2" id="KW-0238">DNA-binding</keyword>
<keyword evidence="6" id="KW-1185">Reference proteome</keyword>
<dbReference type="Pfam" id="PF00589">
    <property type="entry name" value="Phage_integrase"/>
    <property type="match status" value="1"/>
</dbReference>
<evidence type="ECO:0000256" key="2">
    <source>
        <dbReference type="ARBA" id="ARBA00023125"/>
    </source>
</evidence>
<dbReference type="EMBL" id="PDOB01000063">
    <property type="protein sequence ID" value="PIL37836.1"/>
    <property type="molecule type" value="Genomic_DNA"/>
</dbReference>
<dbReference type="Gene3D" id="1.10.150.130">
    <property type="match status" value="1"/>
</dbReference>
<dbReference type="RefSeq" id="WP_099917911.1">
    <property type="nucleotide sequence ID" value="NZ_BMHS01000046.1"/>
</dbReference>
<evidence type="ECO:0000256" key="1">
    <source>
        <dbReference type="ARBA" id="ARBA00022908"/>
    </source>
</evidence>
<dbReference type="SUPFAM" id="SSF56349">
    <property type="entry name" value="DNA breaking-rejoining enzymes"/>
    <property type="match status" value="1"/>
</dbReference>
<dbReference type="OrthoDB" id="662444at2"/>
<proteinExistence type="predicted"/>
<comment type="caution">
    <text evidence="5">The sequence shown here is derived from an EMBL/GenBank/DDBJ whole genome shotgun (WGS) entry which is preliminary data.</text>
</comment>
<evidence type="ECO:0000256" key="3">
    <source>
        <dbReference type="ARBA" id="ARBA00023172"/>
    </source>
</evidence>
<evidence type="ECO:0000313" key="5">
    <source>
        <dbReference type="EMBL" id="PIL37836.1"/>
    </source>
</evidence>
<dbReference type="PROSITE" id="PS51898">
    <property type="entry name" value="TYR_RECOMBINASE"/>
    <property type="match status" value="1"/>
</dbReference>
<organism evidence="5 6">
    <name type="scientific">Massilia psychrophila</name>
    <dbReference type="NCBI Taxonomy" id="1603353"/>
    <lineage>
        <taxon>Bacteria</taxon>
        <taxon>Pseudomonadati</taxon>
        <taxon>Pseudomonadota</taxon>
        <taxon>Betaproteobacteria</taxon>
        <taxon>Burkholderiales</taxon>
        <taxon>Oxalobacteraceae</taxon>
        <taxon>Telluria group</taxon>
        <taxon>Massilia</taxon>
    </lineage>
</organism>
<protein>
    <submittedName>
        <fullName evidence="5">Integrase</fullName>
    </submittedName>
</protein>
<name>A0A2G8SVM9_9BURK</name>
<dbReference type="GO" id="GO:0003677">
    <property type="term" value="F:DNA binding"/>
    <property type="evidence" value="ECO:0007669"/>
    <property type="project" value="UniProtKB-KW"/>
</dbReference>
<sequence length="321" mass="35903">MATIGQYRGKWKCQVRKTGYPTQTQSFDLRAVAVAWGNEVEAKMNRGAFAGSTSKQSITVRAVLERYLAEESDKKAYSAADLSRAKPVLAALGAYHVHKLTHADLAEYKRNRLALRSPQTVTHELNLLHRAYVIASTEWGIVLPNGVPKTPRPTLPRGRGTRIRPNQIDLIMQATESEQLKLIVPLAVETAMRRSELLGIQWEHVDLDRRSIYLDKTKNGLSRTVPLSNRALQVLQGMQEATAGPVFTLAASSVTQAFQRAVERAGLDHMRFHDLRHEATSRLFERGLNVIEVARITGHVTLSMLDRYTHLDVQGLVQKLG</sequence>
<dbReference type="Gene3D" id="1.10.443.10">
    <property type="entry name" value="Intergrase catalytic core"/>
    <property type="match status" value="1"/>
</dbReference>